<dbReference type="Proteomes" id="UP000694580">
    <property type="component" value="Chromosome 1"/>
</dbReference>
<dbReference type="Pfam" id="PF19309">
    <property type="entry name" value="Frem_N"/>
    <property type="match status" value="1"/>
</dbReference>
<evidence type="ECO:0000313" key="23">
    <source>
        <dbReference type="Proteomes" id="UP000694580"/>
    </source>
</evidence>
<keyword evidence="6" id="KW-0479">Metal-binding</keyword>
<accession>A0AAY4DSI7</accession>
<dbReference type="InterPro" id="IPR016186">
    <property type="entry name" value="C-type_lectin-like/link_sf"/>
</dbReference>
<keyword evidence="8" id="KW-0430">Lectin</keyword>
<dbReference type="GeneTree" id="ENSGT00940000156990"/>
<feature type="repeat" description="CSPG" evidence="19">
    <location>
        <begin position="911"/>
        <end position="1006"/>
    </location>
</feature>
<feature type="repeat" description="CSPG" evidence="19">
    <location>
        <begin position="518"/>
        <end position="612"/>
    </location>
</feature>
<dbReference type="GO" id="GO:0030246">
    <property type="term" value="F:carbohydrate binding"/>
    <property type="evidence" value="ECO:0007669"/>
    <property type="project" value="UniProtKB-KW"/>
</dbReference>
<feature type="chain" id="PRO_5044247758" description="FRAS1-related extracellular matrix protein 1" evidence="20">
    <location>
        <begin position="19"/>
        <end position="1973"/>
    </location>
</feature>
<feature type="repeat" description="CSPG" evidence="19">
    <location>
        <begin position="1644"/>
        <end position="1741"/>
    </location>
</feature>
<dbReference type="InterPro" id="IPR038081">
    <property type="entry name" value="CalX-like_sf"/>
</dbReference>
<evidence type="ECO:0000259" key="21">
    <source>
        <dbReference type="PROSITE" id="PS50041"/>
    </source>
</evidence>
<evidence type="ECO:0000256" key="11">
    <source>
        <dbReference type="ARBA" id="ARBA00022869"/>
    </source>
</evidence>
<feature type="repeat" description="CSPG" evidence="19">
    <location>
        <begin position="1522"/>
        <end position="1613"/>
    </location>
</feature>
<proteinExistence type="inferred from homology"/>
<keyword evidence="4" id="KW-0964">Secreted</keyword>
<evidence type="ECO:0000256" key="15">
    <source>
        <dbReference type="ARBA" id="ARBA00058451"/>
    </source>
</evidence>
<dbReference type="Gene3D" id="3.10.100.10">
    <property type="entry name" value="Mannose-Binding Protein A, subunit A"/>
    <property type="match status" value="1"/>
</dbReference>
<dbReference type="GO" id="GO:0009653">
    <property type="term" value="P:anatomical structure morphogenesis"/>
    <property type="evidence" value="ECO:0007669"/>
    <property type="project" value="TreeGrafter"/>
</dbReference>
<dbReference type="GO" id="GO:0016020">
    <property type="term" value="C:membrane"/>
    <property type="evidence" value="ECO:0007669"/>
    <property type="project" value="InterPro"/>
</dbReference>
<evidence type="ECO:0000256" key="4">
    <source>
        <dbReference type="ARBA" id="ARBA00022525"/>
    </source>
</evidence>
<keyword evidence="10" id="KW-0106">Calcium</keyword>
<dbReference type="GO" id="GO:0007154">
    <property type="term" value="P:cell communication"/>
    <property type="evidence" value="ECO:0007669"/>
    <property type="project" value="InterPro"/>
</dbReference>
<dbReference type="Pfam" id="PF16184">
    <property type="entry name" value="Cadherin_3"/>
    <property type="match status" value="11"/>
</dbReference>
<dbReference type="GO" id="GO:0007155">
    <property type="term" value="P:cell adhesion"/>
    <property type="evidence" value="ECO:0007669"/>
    <property type="project" value="UniProtKB-KW"/>
</dbReference>
<evidence type="ECO:0000256" key="16">
    <source>
        <dbReference type="ARBA" id="ARBA00065340"/>
    </source>
</evidence>
<sequence>TWSLHFCFLIVATGSIHGSLVKTNLGLKVKRGQSSFLQKGDLEFHIPRERDNCKLEVILNEPITQRVGKLQPQVFDCHYLTDEVKYVHNGCPLLTEDTVKFRLYRFTETDTYTETFYLHVKILEPDCNIIDLGPKNMEVPEFYGLSNVLDGNVMSFNYERRTNLECNIQIITLDTHLPVHGQLVTGEPDKLEARGDEPESFVPLLRQLGMARAKCKSEHCLKGLKLVKITKMPCEDFLLMGLRYQHIDPPSPDVDYIAIRLDLVDTRSRNVYQSEHAWIPVQIISGITNQPPKPNFMSMLTLEVDQFILTPFSTTTLDAVDEETPKQRLVFNITKPPKEGFITHLSDHTRSISSFTWVDLNEMLIGYQPPNSSHIQRRNYEVEFEAQDFYFEKSTPIKVHISVQTANTNAPRVSWNMGLSLLEGQSRPITWDQLQIVDNDNPKAVHLITVDGLQHGRLTVRGGKGFMFSISEIKEGVVRYHHDDSDTNKDFVIFRITDGHHQTRHKFPINILPKDDSPPFLITNMVLELSEGQTALLRGSILQASDMDSSDDYILFNITRPPQAGEIMKIPGPGIAGYPVRRFLQKDLFHSIIYYRHLGNEVFDDSFEVVLSDFHDPPNLSDPQIIVVVIKPVPDQPPAEAPGVIRKLFVKETEVIHLTKKQLHFIDLESPECELTYTVTTPPFFTSNFRGSDAGRLFLVDSIPKFTKDPDAPILRLFTQVYLRCFQFAKQALITEKSHVWSLLCFKQAVNFMKVAYMPPIVDIGPYTQHIAFVLSVTNEKGKTVTGICFNITVFPVDDQAPEVFTNPLTVDEGADCWVSVDHLHVTDIDSSQENIRIEMKKRPQHGDILVDGTPMRPGQSFTVLDLNRLKVRYHHDSSETEYDATEFIATDGINTVDFILTIKVTLVNDEVPVMNSGLKPVLDCAEGQEVVVTIEYVCATDVDSEDNRLSYMIARHPYYGVIQRNGVIVDQFTQSDIIAGIITYKHTGEEIGLTPRNDTITFVISDGESDPSCCFNRPTSRLSHNLPVYDLKVTVFPVDTQAPSITIGDVFVVDEGGSASITVTHITATDMDTPLQKLDVILISPPQFGYIENVLPSPGFEKSNMGISVGLFSYRDVLNGNINYVQSRHHRIEPTADHFMVCMSDGLRRSPVVSFYIIINPTNDELPEILTKNITVQEGDSKELDRSIINAVDLDVPRDHLKFSLTRAPQHGSVIGSLYGDDRVRPRRVEQGEADLGIVVQAFTMEELKNGMSLLYVHDGTENMHDSFTIQLTDGKHIVENQVVIKVLPVNDEEPHITRNTGIEVDAGEARLISSAVLCAQDNDTPPQNILYIFQSVPSRGKLQVKAGLDWVELSAGMNCTQEMVDTNLLRYQHTAPPVDQSEDFFTFHLHDGKNQSPAQHFYISLKDLAKGDIALFVKPVKASRGERVVLTTDVLLAVDGTNKPEEMLYVVTVPPASGHMEYIKHVGVPVDSFSQLDIVANLVCYVHDNRGTSSKETMSNGKSTRNGTLEILVEMTDRILPLLVRNAGLRVPQGSTITLTTDSLSLSDPDTPPSTLVFSITKPPQYGQLTLKGVPLPSPGNFTQKHLQDLDVAYRHSGGSSQIDRFTFTASDSSGRGFLLDGKMQTEPVFFTIQIECLDSSAPQVVVQQTLWKVEHLKDGRYGIFISSRDLRAQDTESADEELNFKILQTPYYGYLENTATGEFVRHRFSQRDLSRRILLFIIDTTQDTSSDSLEFQVSDPLGNTGPSQTLEFSWSTVELEKTEYVTCESQGAITLTVLRRGNIKESTFVTVKVKDITASEGKDFIPPSSSLIQFDPENLLLTTAFWLKCYSFPSSLIQIVSAQKCQQGWTHHSRYCYYLSTEKKATWNTAARTCRESGNLVSVPSKADMDWLWDFSGRKPFWIGLNDRESKGQWEWVGGEPVTFTNWRRSPPRIGKKDSRKCVLVWRRSKWQVQDCKTGKGHRYVCYRKS</sequence>
<keyword evidence="12" id="KW-0130">Cell adhesion</keyword>
<keyword evidence="7 20" id="KW-0732">Signal</keyword>
<evidence type="ECO:0000256" key="7">
    <source>
        <dbReference type="ARBA" id="ARBA00022729"/>
    </source>
</evidence>
<evidence type="ECO:0000256" key="18">
    <source>
        <dbReference type="ARBA" id="ARBA00081243"/>
    </source>
</evidence>
<evidence type="ECO:0000256" key="17">
    <source>
        <dbReference type="ARBA" id="ARBA00074560"/>
    </source>
</evidence>
<dbReference type="FunFam" id="3.10.100.10:FF:000081">
    <property type="entry name" value="FRAS1 related extracellular matrix 1"/>
    <property type="match status" value="1"/>
</dbReference>
<evidence type="ECO:0000256" key="5">
    <source>
        <dbReference type="ARBA" id="ARBA00022530"/>
    </source>
</evidence>
<feature type="repeat" description="CSPG" evidence="19">
    <location>
        <begin position="800"/>
        <end position="891"/>
    </location>
</feature>
<keyword evidence="14" id="KW-0325">Glycoprotein</keyword>
<dbReference type="GO" id="GO:0005604">
    <property type="term" value="C:basement membrane"/>
    <property type="evidence" value="ECO:0007669"/>
    <property type="project" value="UniProtKB-SubCell"/>
</dbReference>
<dbReference type="InterPro" id="IPR039005">
    <property type="entry name" value="CSPG_rpt"/>
</dbReference>
<feature type="repeat" description="CSPG" evidence="19">
    <location>
        <begin position="291"/>
        <end position="385"/>
    </location>
</feature>
<evidence type="ECO:0000256" key="14">
    <source>
        <dbReference type="ARBA" id="ARBA00023180"/>
    </source>
</evidence>
<dbReference type="PROSITE" id="PS50041">
    <property type="entry name" value="C_TYPE_LECTIN_2"/>
    <property type="match status" value="1"/>
</dbReference>
<evidence type="ECO:0000256" key="1">
    <source>
        <dbReference type="ARBA" id="ARBA00004302"/>
    </source>
</evidence>
<keyword evidence="5" id="KW-0272">Extracellular matrix</keyword>
<keyword evidence="23" id="KW-1185">Reference proteome</keyword>
<evidence type="ECO:0000313" key="22">
    <source>
        <dbReference type="Ensembl" id="ENSDCDP00010048477.1"/>
    </source>
</evidence>
<reference evidence="22" key="2">
    <citation type="submission" date="2025-08" db="UniProtKB">
        <authorList>
            <consortium name="Ensembl"/>
        </authorList>
    </citation>
    <scope>IDENTIFICATION</scope>
</reference>
<dbReference type="Pfam" id="PF00059">
    <property type="entry name" value="Lectin_C"/>
    <property type="match status" value="1"/>
</dbReference>
<evidence type="ECO:0000256" key="20">
    <source>
        <dbReference type="SAM" id="SignalP"/>
    </source>
</evidence>
<dbReference type="InterPro" id="IPR001304">
    <property type="entry name" value="C-type_lectin-like"/>
</dbReference>
<protein>
    <recommendedName>
        <fullName evidence="17">FRAS1-related extracellular matrix protein 1</fullName>
    </recommendedName>
    <alternativeName>
        <fullName evidence="18">Protein QBRICK</fullName>
    </alternativeName>
</protein>
<dbReference type="SMART" id="SM00034">
    <property type="entry name" value="CLECT"/>
    <property type="match status" value="1"/>
</dbReference>
<comment type="subcellular location">
    <subcellularLocation>
        <location evidence="1">Secreted</location>
        <location evidence="1">Extracellular space</location>
        <location evidence="1">Extracellular matrix</location>
        <location evidence="1">Basement membrane</location>
    </subcellularLocation>
</comment>
<evidence type="ECO:0000256" key="12">
    <source>
        <dbReference type="ARBA" id="ARBA00022889"/>
    </source>
</evidence>
<dbReference type="InterPro" id="IPR045658">
    <property type="entry name" value="FRAS1-rel_N"/>
</dbReference>
<feature type="repeat" description="CSPG" evidence="19">
    <location>
        <begin position="1166"/>
        <end position="1274"/>
    </location>
</feature>
<evidence type="ECO:0000256" key="9">
    <source>
        <dbReference type="ARBA" id="ARBA00022737"/>
    </source>
</evidence>
<keyword evidence="11" id="KW-0084">Basement membrane</keyword>
<feature type="repeat" description="CSPG" evidence="19">
    <location>
        <begin position="1413"/>
        <end position="1505"/>
    </location>
</feature>
<evidence type="ECO:0000256" key="3">
    <source>
        <dbReference type="ARBA" id="ARBA00022473"/>
    </source>
</evidence>
<dbReference type="PROSITE" id="PS51854">
    <property type="entry name" value="CSPG"/>
    <property type="match status" value="11"/>
</dbReference>
<comment type="subunit">
    <text evidence="16">Interacts with FREM2.</text>
</comment>
<dbReference type="Gene3D" id="2.60.40.2030">
    <property type="match status" value="1"/>
</dbReference>
<evidence type="ECO:0000256" key="10">
    <source>
        <dbReference type="ARBA" id="ARBA00022837"/>
    </source>
</evidence>
<comment type="function">
    <text evidence="15">Extracellular matrix protein that plays a role in epidermal differentiation and is required for epidermal adhesion during embryonic development.</text>
</comment>
<dbReference type="CDD" id="cd00037">
    <property type="entry name" value="CLECT"/>
    <property type="match status" value="1"/>
</dbReference>
<comment type="similarity">
    <text evidence="2">Belongs to the FRAS1 family.</text>
</comment>
<keyword evidence="13" id="KW-1015">Disulfide bond</keyword>
<dbReference type="SUPFAM" id="SSF141072">
    <property type="entry name" value="CalX-like"/>
    <property type="match status" value="1"/>
</dbReference>
<feature type="repeat" description="CSPG" evidence="19">
    <location>
        <begin position="1295"/>
        <end position="1392"/>
    </location>
</feature>
<dbReference type="GO" id="GO:0046872">
    <property type="term" value="F:metal ion binding"/>
    <property type="evidence" value="ECO:0007669"/>
    <property type="project" value="UniProtKB-KW"/>
</dbReference>
<dbReference type="InterPro" id="IPR016187">
    <property type="entry name" value="CTDL_fold"/>
</dbReference>
<evidence type="ECO:0000256" key="6">
    <source>
        <dbReference type="ARBA" id="ARBA00022723"/>
    </source>
</evidence>
<dbReference type="SUPFAM" id="SSF56436">
    <property type="entry name" value="C-type lectin-like"/>
    <property type="match status" value="1"/>
</dbReference>
<feature type="signal peptide" evidence="20">
    <location>
        <begin position="1"/>
        <end position="18"/>
    </location>
</feature>
<name>A0AAY4DSI7_9TELE</name>
<feature type="repeat" description="CSPG" evidence="19">
    <location>
        <begin position="1043"/>
        <end position="1145"/>
    </location>
</feature>
<keyword evidence="3" id="KW-0217">Developmental protein</keyword>
<evidence type="ECO:0000256" key="8">
    <source>
        <dbReference type="ARBA" id="ARBA00022734"/>
    </source>
</evidence>
<keyword evidence="9" id="KW-0677">Repeat</keyword>
<dbReference type="Ensembl" id="ENSDCDT00010058813.1">
    <property type="protein sequence ID" value="ENSDCDP00010048477.1"/>
    <property type="gene ID" value="ENSDCDG00010029197.1"/>
</dbReference>
<dbReference type="PANTHER" id="PTHR45739:SF7">
    <property type="entry name" value="FRAS1-RELATED EXTRACELLULAR MATRIX PROTEIN 1"/>
    <property type="match status" value="1"/>
</dbReference>
<dbReference type="PANTHER" id="PTHR45739">
    <property type="entry name" value="MATRIX PROTEIN, PUTATIVE-RELATED"/>
    <property type="match status" value="1"/>
</dbReference>
<reference evidence="22 23" key="1">
    <citation type="submission" date="2020-06" db="EMBL/GenBank/DDBJ databases">
        <authorList>
            <consortium name="Wellcome Sanger Institute Data Sharing"/>
        </authorList>
    </citation>
    <scope>NUCLEOTIDE SEQUENCE [LARGE SCALE GENOMIC DNA]</scope>
</reference>
<gene>
    <name evidence="22" type="primary">frem1a</name>
</gene>
<evidence type="ECO:0000256" key="2">
    <source>
        <dbReference type="ARBA" id="ARBA00005529"/>
    </source>
</evidence>
<dbReference type="InterPro" id="IPR003644">
    <property type="entry name" value="Calx_beta"/>
</dbReference>
<reference evidence="22" key="3">
    <citation type="submission" date="2025-09" db="UniProtKB">
        <authorList>
            <consortium name="Ensembl"/>
        </authorList>
    </citation>
    <scope>IDENTIFICATION</scope>
</reference>
<evidence type="ECO:0000256" key="19">
    <source>
        <dbReference type="PROSITE-ProRule" id="PRU01201"/>
    </source>
</evidence>
<dbReference type="InterPro" id="IPR051561">
    <property type="entry name" value="FRAS1_ECM"/>
</dbReference>
<evidence type="ECO:0000256" key="13">
    <source>
        <dbReference type="ARBA" id="ARBA00023157"/>
    </source>
</evidence>
<organism evidence="22 23">
    <name type="scientific">Denticeps clupeoides</name>
    <name type="common">denticle herring</name>
    <dbReference type="NCBI Taxonomy" id="299321"/>
    <lineage>
        <taxon>Eukaryota</taxon>
        <taxon>Metazoa</taxon>
        <taxon>Chordata</taxon>
        <taxon>Craniata</taxon>
        <taxon>Vertebrata</taxon>
        <taxon>Euteleostomi</taxon>
        <taxon>Actinopterygii</taxon>
        <taxon>Neopterygii</taxon>
        <taxon>Teleostei</taxon>
        <taxon>Clupei</taxon>
        <taxon>Clupeiformes</taxon>
        <taxon>Denticipitoidei</taxon>
        <taxon>Denticipitidae</taxon>
        <taxon>Denticeps</taxon>
    </lineage>
</organism>
<feature type="domain" description="C-type lectin" evidence="21">
    <location>
        <begin position="1855"/>
        <end position="1959"/>
    </location>
</feature>
<feature type="repeat" description="CSPG" evidence="19">
    <location>
        <begin position="410"/>
        <end position="497"/>
    </location>
</feature>
<dbReference type="Pfam" id="PF03160">
    <property type="entry name" value="Calx-beta"/>
    <property type="match status" value="1"/>
</dbReference>